<dbReference type="AlphaFoldDB" id="A0A437P6E0"/>
<accession>A0A437P6E0</accession>
<organism evidence="2 3">
    <name type="scientific">Methylobacterium oryzihabitans</name>
    <dbReference type="NCBI Taxonomy" id="2499852"/>
    <lineage>
        <taxon>Bacteria</taxon>
        <taxon>Pseudomonadati</taxon>
        <taxon>Pseudomonadota</taxon>
        <taxon>Alphaproteobacteria</taxon>
        <taxon>Hyphomicrobiales</taxon>
        <taxon>Methylobacteriaceae</taxon>
        <taxon>Methylobacterium</taxon>
    </lineage>
</organism>
<evidence type="ECO:0000313" key="2">
    <source>
        <dbReference type="EMBL" id="RVU17772.1"/>
    </source>
</evidence>
<name>A0A437P6E0_9HYPH</name>
<reference evidence="2 3" key="1">
    <citation type="submission" date="2019-01" db="EMBL/GenBank/DDBJ databases">
        <authorList>
            <person name="Chen W.-M."/>
        </authorList>
    </citation>
    <scope>NUCLEOTIDE SEQUENCE [LARGE SCALE GENOMIC DNA]</scope>
    <source>
        <strain evidence="2 3">TER-1</strain>
    </source>
</reference>
<evidence type="ECO:0000259" key="1">
    <source>
        <dbReference type="Pfam" id="PF04577"/>
    </source>
</evidence>
<sequence length="458" mass="52467">MILKHARSSATQIELTNFPASSLELCQKNLDQIVISSQDLVFEEVEDVFLEPPRGTANGKHTGGVFRIRTAQPVLSAQVCRLGEGIVFGDVSVSDLNVSSEIYEEAIYGGILYSGFGHVVLESLARLWIVDHLASQPILFQVSEGVKNADKLLLELVQLLGIPSSRIVFCDRSVVVKKLIVPQAGIKLGLYVNENYIEFFRRKINSNEAIGRIQSGSAADLHYLSRSKLRDIQRKPMNEGIFEKILSQAGAKIYWPEQESIINQCSLWNGCDRFIGNIGSQMHGIFFRADRRPIDVVYLCSESPNINFLQIDVLFPGRRIYINIADYDPFFNFGNRCPYSIDLDRSVKCINDFFGCRLSVLAEADREQGWEQYSYHWFYNYFYFKLFRRYTIDLHKNNLTSAAEHLTKSLHLIKTKIDPRYTSMYKHQIMSSYDLLVKRHKLQSDVGINDFRKNLNDL</sequence>
<keyword evidence="2" id="KW-0808">Transferase</keyword>
<dbReference type="EMBL" id="SACP01000011">
    <property type="protein sequence ID" value="RVU17772.1"/>
    <property type="molecule type" value="Genomic_DNA"/>
</dbReference>
<dbReference type="InterPro" id="IPR049625">
    <property type="entry name" value="Glyco_transf_61_cat"/>
</dbReference>
<feature type="domain" description="Glycosyltransferase 61 catalytic" evidence="1">
    <location>
        <begin position="116"/>
        <end position="288"/>
    </location>
</feature>
<dbReference type="OrthoDB" id="7843421at2"/>
<evidence type="ECO:0000313" key="3">
    <source>
        <dbReference type="Proteomes" id="UP000286997"/>
    </source>
</evidence>
<proteinExistence type="predicted"/>
<keyword evidence="3" id="KW-1185">Reference proteome</keyword>
<protein>
    <submittedName>
        <fullName evidence="2">Glycosyltransferase family 61 protein</fullName>
    </submittedName>
</protein>
<dbReference type="Pfam" id="PF04577">
    <property type="entry name" value="Glyco_transf_61"/>
    <property type="match status" value="1"/>
</dbReference>
<dbReference type="GO" id="GO:0016757">
    <property type="term" value="F:glycosyltransferase activity"/>
    <property type="evidence" value="ECO:0007669"/>
    <property type="project" value="InterPro"/>
</dbReference>
<dbReference type="RefSeq" id="WP_127729593.1">
    <property type="nucleotide sequence ID" value="NZ_SACP01000011.1"/>
</dbReference>
<dbReference type="Proteomes" id="UP000286997">
    <property type="component" value="Unassembled WGS sequence"/>
</dbReference>
<comment type="caution">
    <text evidence="2">The sequence shown here is derived from an EMBL/GenBank/DDBJ whole genome shotgun (WGS) entry which is preliminary data.</text>
</comment>
<gene>
    <name evidence="2" type="ORF">EOE48_12885</name>
</gene>